<comment type="similarity">
    <text evidence="1">Belongs to the tRNA-intron endonuclease family.</text>
</comment>
<dbReference type="GO" id="GO:0000213">
    <property type="term" value="F:tRNA-intron lyase activity"/>
    <property type="evidence" value="ECO:0007669"/>
    <property type="project" value="UniProtKB-EC"/>
</dbReference>
<evidence type="ECO:0000313" key="9">
    <source>
        <dbReference type="EMBL" id="ELU44893.1"/>
    </source>
</evidence>
<protein>
    <recommendedName>
        <fullName evidence="2">tRNA-intron lyase</fullName>
        <ecNumber evidence="2">4.6.1.16</ecNumber>
    </recommendedName>
</protein>
<dbReference type="Pfam" id="PF26577">
    <property type="entry name" value="TSEN34_N"/>
    <property type="match status" value="1"/>
</dbReference>
<dbReference type="InterPro" id="IPR036167">
    <property type="entry name" value="tRNA_intron_Endo_cat-like_sf"/>
</dbReference>
<dbReference type="GO" id="GO:0005634">
    <property type="term" value="C:nucleus"/>
    <property type="evidence" value="ECO:0007669"/>
    <property type="project" value="UniProtKB-ARBA"/>
</dbReference>
<dbReference type="EC" id="4.6.1.16" evidence="2"/>
<dbReference type="InterPro" id="IPR059049">
    <property type="entry name" value="TSEN34_N"/>
</dbReference>
<feature type="region of interest" description="Disordered" evidence="6">
    <location>
        <begin position="203"/>
        <end position="227"/>
    </location>
</feature>
<feature type="domain" description="TSEN34 N-terminal" evidence="8">
    <location>
        <begin position="93"/>
        <end position="143"/>
    </location>
</feature>
<dbReference type="InterPro" id="IPR006677">
    <property type="entry name" value="tRNA_intron_Endonuc_cat-like"/>
</dbReference>
<dbReference type="CDD" id="cd22363">
    <property type="entry name" value="tRNA-intron_lyase_C"/>
    <property type="match status" value="1"/>
</dbReference>
<evidence type="ECO:0000259" key="8">
    <source>
        <dbReference type="Pfam" id="PF26577"/>
    </source>
</evidence>
<dbReference type="EMBL" id="AFRT01000248">
    <property type="protein sequence ID" value="ELU44893.1"/>
    <property type="molecule type" value="Genomic_DNA"/>
</dbReference>
<dbReference type="PANTHER" id="PTHR13070">
    <property type="entry name" value="TRNA-SPLICING ENDONUCLEASE SUBUNIT SEN34-RELATED"/>
    <property type="match status" value="1"/>
</dbReference>
<evidence type="ECO:0000259" key="7">
    <source>
        <dbReference type="Pfam" id="PF01974"/>
    </source>
</evidence>
<dbReference type="GO" id="GO:0003676">
    <property type="term" value="F:nucleic acid binding"/>
    <property type="evidence" value="ECO:0007669"/>
    <property type="project" value="InterPro"/>
</dbReference>
<evidence type="ECO:0000256" key="3">
    <source>
        <dbReference type="ARBA" id="ARBA00022694"/>
    </source>
</evidence>
<keyword evidence="3" id="KW-0819">tRNA processing</keyword>
<dbReference type="Pfam" id="PF01974">
    <property type="entry name" value="tRNA_int_endo"/>
    <property type="match status" value="1"/>
</dbReference>
<evidence type="ECO:0000256" key="2">
    <source>
        <dbReference type="ARBA" id="ARBA00012573"/>
    </source>
</evidence>
<dbReference type="SUPFAM" id="SSF53032">
    <property type="entry name" value="tRNA-intron endonuclease catalytic domain-like"/>
    <property type="match status" value="1"/>
</dbReference>
<dbReference type="PANTHER" id="PTHR13070:SF0">
    <property type="entry name" value="TRNA-SPLICING ENDONUCLEASE SUBUNIT SEN34"/>
    <property type="match status" value="1"/>
</dbReference>
<dbReference type="Gene3D" id="3.40.1350.10">
    <property type="match status" value="1"/>
</dbReference>
<feature type="compositionally biased region" description="Low complexity" evidence="6">
    <location>
        <begin position="215"/>
        <end position="227"/>
    </location>
</feature>
<dbReference type="STRING" id="983506.L8X779"/>
<dbReference type="GO" id="GO:0000379">
    <property type="term" value="P:tRNA-type intron splice site recognition and cleavage"/>
    <property type="evidence" value="ECO:0007669"/>
    <property type="project" value="TreeGrafter"/>
</dbReference>
<evidence type="ECO:0000256" key="4">
    <source>
        <dbReference type="ARBA" id="ARBA00023239"/>
    </source>
</evidence>
<dbReference type="OrthoDB" id="48041at2759"/>
<dbReference type="Proteomes" id="UP000011668">
    <property type="component" value="Unassembled WGS sequence"/>
</dbReference>
<name>L8X779_THACA</name>
<dbReference type="HOGENOM" id="CLU_600171_0_0_1"/>
<proteinExistence type="inferred from homology"/>
<comment type="caution">
    <text evidence="9">The sequence shown here is derived from an EMBL/GenBank/DDBJ whole genome shotgun (WGS) entry which is preliminary data.</text>
</comment>
<dbReference type="InterPro" id="IPR011856">
    <property type="entry name" value="tRNA_endonuc-like_dom_sf"/>
</dbReference>
<keyword evidence="4" id="KW-0456">Lyase</keyword>
<accession>L8X779</accession>
<feature type="domain" description="tRNA intron endonuclease catalytic" evidence="7">
    <location>
        <begin position="275"/>
        <end position="356"/>
    </location>
</feature>
<reference evidence="9 10" key="1">
    <citation type="journal article" date="2013" name="Nat. Commun.">
        <title>The evolution and pathogenic mechanisms of the rice sheath blight pathogen.</title>
        <authorList>
            <person name="Zheng A."/>
            <person name="Lin R."/>
            <person name="Xu L."/>
            <person name="Qin P."/>
            <person name="Tang C."/>
            <person name="Ai P."/>
            <person name="Zhang D."/>
            <person name="Liu Y."/>
            <person name="Sun Z."/>
            <person name="Feng H."/>
            <person name="Wang Y."/>
            <person name="Chen Y."/>
            <person name="Liang X."/>
            <person name="Fu R."/>
            <person name="Li Q."/>
            <person name="Zhang J."/>
            <person name="Yu X."/>
            <person name="Xie Z."/>
            <person name="Ding L."/>
            <person name="Guan P."/>
            <person name="Tang J."/>
            <person name="Liang Y."/>
            <person name="Wang S."/>
            <person name="Deng Q."/>
            <person name="Li S."/>
            <person name="Zhu J."/>
            <person name="Wang L."/>
            <person name="Liu H."/>
            <person name="Li P."/>
        </authorList>
    </citation>
    <scope>NUCLEOTIDE SEQUENCE [LARGE SCALE GENOMIC DNA]</scope>
    <source>
        <strain evidence="10">AG-1 IA</strain>
    </source>
</reference>
<dbReference type="AlphaFoldDB" id="L8X779"/>
<comment type="catalytic activity">
    <reaction evidence="5">
        <text>pretRNA = a 3'-half-tRNA molecule with a 5'-OH end + a 5'-half-tRNA molecule with a 2',3'-cyclic phosphate end + an intron with a 2',3'-cyclic phosphate and a 5'-hydroxyl terminus.</text>
        <dbReference type="EC" id="4.6.1.16"/>
    </reaction>
</comment>
<evidence type="ECO:0000256" key="1">
    <source>
        <dbReference type="ARBA" id="ARBA00008078"/>
    </source>
</evidence>
<evidence type="ECO:0000313" key="10">
    <source>
        <dbReference type="Proteomes" id="UP000011668"/>
    </source>
</evidence>
<evidence type="ECO:0000256" key="5">
    <source>
        <dbReference type="ARBA" id="ARBA00034031"/>
    </source>
</evidence>
<organism evidence="9 10">
    <name type="scientific">Thanatephorus cucumeris (strain AG1-IA)</name>
    <name type="common">Rice sheath blight fungus</name>
    <name type="synonym">Rhizoctonia solani</name>
    <dbReference type="NCBI Taxonomy" id="983506"/>
    <lineage>
        <taxon>Eukaryota</taxon>
        <taxon>Fungi</taxon>
        <taxon>Dikarya</taxon>
        <taxon>Basidiomycota</taxon>
        <taxon>Agaricomycotina</taxon>
        <taxon>Agaricomycetes</taxon>
        <taxon>Cantharellales</taxon>
        <taxon>Ceratobasidiaceae</taxon>
        <taxon>Rhizoctonia</taxon>
        <taxon>Rhizoctonia solani AG-1</taxon>
    </lineage>
</organism>
<keyword evidence="10" id="KW-1185">Reference proteome</keyword>
<gene>
    <name evidence="9" type="ORF">AG1IA_01078</name>
</gene>
<sequence>MRSIHTTFCYRGLKLQAATWTQRPALARMPVWDAATHIATFVNSHANHDVGVGSFQHGSRSSHISILNFHNVAIRIGLNYSKIYHALNHLMEETLRVAHRICGTLSGTLPSVSQQNVFLGTPLTLLPEEVATDIGYIGIACIVHDAQSHGTPTKHQLQRWAQVRKLIIEAEMRDREASVAPVKVDTSDKAQKKRLEREARKAAQAQQSELSSVTVAEPEPAAPPAVAQQQQAYTVHVPGPSSELPWYTARIFHTIDEAREAGVWTYPQDVKERAECAVFRDLWEKGNYLGPGIKFGGNYLVYPGDPLRFHSHFVASVHQSRTAAIRPMDIVAFGRLGTATKKVHLLCGYDDESGTVSYHSIEWSSFRASLRSLNPALVALPTPSSTPSIWILGPVLDALLPLPPPVLKSSSLATWSLSHITGAKKGIRIGTKGDGKIGAGFGSYSEGGMGWYGLSG</sequence>
<evidence type="ECO:0000256" key="6">
    <source>
        <dbReference type="SAM" id="MobiDB-lite"/>
    </source>
</evidence>